<evidence type="ECO:0000313" key="1">
    <source>
        <dbReference type="EMBL" id="WOH13743.1"/>
    </source>
</evidence>
<evidence type="ECO:0008006" key="3">
    <source>
        <dbReference type="Google" id="ProtNLM"/>
    </source>
</evidence>
<dbReference type="InterPro" id="IPR035513">
    <property type="entry name" value="Invertase/methylesterase_inhib"/>
</dbReference>
<gene>
    <name evidence="1" type="ORF">DCAR_0933254</name>
</gene>
<reference evidence="1" key="1">
    <citation type="journal article" date="2016" name="Nat. Genet.">
        <title>A high-quality carrot genome assembly provides new insights into carotenoid accumulation and asterid genome evolution.</title>
        <authorList>
            <person name="Iorizzo M."/>
            <person name="Ellison S."/>
            <person name="Senalik D."/>
            <person name="Zeng P."/>
            <person name="Satapoomin P."/>
            <person name="Huang J."/>
            <person name="Bowman M."/>
            <person name="Iovene M."/>
            <person name="Sanseverino W."/>
            <person name="Cavagnaro P."/>
            <person name="Yildiz M."/>
            <person name="Macko-Podgorni A."/>
            <person name="Moranska E."/>
            <person name="Grzebelus E."/>
            <person name="Grzebelus D."/>
            <person name="Ashrafi H."/>
            <person name="Zheng Z."/>
            <person name="Cheng S."/>
            <person name="Spooner D."/>
            <person name="Van Deynze A."/>
            <person name="Simon P."/>
        </authorList>
    </citation>
    <scope>NUCLEOTIDE SEQUENCE</scope>
    <source>
        <tissue evidence="1">Leaf</tissue>
    </source>
</reference>
<proteinExistence type="predicted"/>
<keyword evidence="2" id="KW-1185">Reference proteome</keyword>
<dbReference type="EMBL" id="CP093351">
    <property type="protein sequence ID" value="WOH13743.1"/>
    <property type="molecule type" value="Genomic_DNA"/>
</dbReference>
<accession>A0AAF0XSZ4</accession>
<organism evidence="1 2">
    <name type="scientific">Daucus carota subsp. sativus</name>
    <name type="common">Carrot</name>
    <dbReference type="NCBI Taxonomy" id="79200"/>
    <lineage>
        <taxon>Eukaryota</taxon>
        <taxon>Viridiplantae</taxon>
        <taxon>Streptophyta</taxon>
        <taxon>Embryophyta</taxon>
        <taxon>Tracheophyta</taxon>
        <taxon>Spermatophyta</taxon>
        <taxon>Magnoliopsida</taxon>
        <taxon>eudicotyledons</taxon>
        <taxon>Gunneridae</taxon>
        <taxon>Pentapetalae</taxon>
        <taxon>asterids</taxon>
        <taxon>campanulids</taxon>
        <taxon>Apiales</taxon>
        <taxon>Apiaceae</taxon>
        <taxon>Apioideae</taxon>
        <taxon>Scandiceae</taxon>
        <taxon>Daucinae</taxon>
        <taxon>Daucus</taxon>
        <taxon>Daucus sect. Daucus</taxon>
    </lineage>
</organism>
<sequence>MPGISSTLCCRTRCRDGKSCQRIYATKTAVAAFDIINMSLTVDVQLLADPSVRQSLSICASEYKAAIDSMNKAVSSMTQHVDTTQVPTLLNTAMGSVTKCDSSGIKTTNKVVQIAAKNIDCSKLIKNALEIYQVYATYIMNPTHDPQKGTAPIPNVGGGGAGKIGAALAGGQMGAGGGGKPFGGAVAGAVKNFQGSMKVGNSMPRPLLGGGTGGGYMPALMKGGSAGTPPGNTKR</sequence>
<dbReference type="Proteomes" id="UP000077755">
    <property type="component" value="Chromosome 9"/>
</dbReference>
<dbReference type="SUPFAM" id="SSF101148">
    <property type="entry name" value="Plant invertase/pectin methylesterase inhibitor"/>
    <property type="match status" value="1"/>
</dbReference>
<reference evidence="1" key="2">
    <citation type="submission" date="2022-03" db="EMBL/GenBank/DDBJ databases">
        <title>Draft title - Genomic analysis of global carrot germplasm unveils the trajectory of domestication and the origin of high carotenoid orange carrot.</title>
        <authorList>
            <person name="Iorizzo M."/>
            <person name="Ellison S."/>
            <person name="Senalik D."/>
            <person name="Macko-Podgorni A."/>
            <person name="Grzebelus D."/>
            <person name="Bostan H."/>
            <person name="Rolling W."/>
            <person name="Curaba J."/>
            <person name="Simon P."/>
        </authorList>
    </citation>
    <scope>NUCLEOTIDE SEQUENCE</scope>
    <source>
        <tissue evidence="1">Leaf</tissue>
    </source>
</reference>
<name>A0AAF0XSZ4_DAUCS</name>
<dbReference type="AlphaFoldDB" id="A0AAF0XSZ4"/>
<dbReference type="Gene3D" id="1.20.140.40">
    <property type="entry name" value="Invertase/pectin methylesterase inhibitor family protein"/>
    <property type="match status" value="1"/>
</dbReference>
<evidence type="ECO:0000313" key="2">
    <source>
        <dbReference type="Proteomes" id="UP000077755"/>
    </source>
</evidence>
<protein>
    <recommendedName>
        <fullName evidence="3">Pectinesterase inhibitor domain-containing protein</fullName>
    </recommendedName>
</protein>